<evidence type="ECO:0000313" key="4">
    <source>
        <dbReference type="EMBL" id="QBI18847.1"/>
    </source>
</evidence>
<organism evidence="4 5">
    <name type="scientific">Egibacter rhizosphaerae</name>
    <dbReference type="NCBI Taxonomy" id="1670831"/>
    <lineage>
        <taxon>Bacteria</taxon>
        <taxon>Bacillati</taxon>
        <taxon>Actinomycetota</taxon>
        <taxon>Nitriliruptoria</taxon>
        <taxon>Egibacterales</taxon>
        <taxon>Egibacteraceae</taxon>
        <taxon>Egibacter</taxon>
    </lineage>
</organism>
<dbReference type="GO" id="GO:0003700">
    <property type="term" value="F:DNA-binding transcription factor activity"/>
    <property type="evidence" value="ECO:0007669"/>
    <property type="project" value="TreeGrafter"/>
</dbReference>
<dbReference type="InterPro" id="IPR001647">
    <property type="entry name" value="HTH_TetR"/>
</dbReference>
<dbReference type="OrthoDB" id="3210235at2"/>
<name>A0A411YCH9_9ACTN</name>
<keyword evidence="1 2" id="KW-0238">DNA-binding</keyword>
<accession>A0A411YCH9</accession>
<dbReference type="PANTHER" id="PTHR30055:SF235">
    <property type="entry name" value="TRANSCRIPTIONAL REGULATORY PROTEIN"/>
    <property type="match status" value="1"/>
</dbReference>
<protein>
    <submittedName>
        <fullName evidence="4">TetR/AcrR family transcriptional regulator</fullName>
    </submittedName>
</protein>
<feature type="DNA-binding region" description="H-T-H motif" evidence="2">
    <location>
        <begin position="35"/>
        <end position="54"/>
    </location>
</feature>
<dbReference type="Gene3D" id="1.10.357.10">
    <property type="entry name" value="Tetracycline Repressor, domain 2"/>
    <property type="match status" value="1"/>
</dbReference>
<dbReference type="InterPro" id="IPR036271">
    <property type="entry name" value="Tet_transcr_reg_TetR-rel_C_sf"/>
</dbReference>
<dbReference type="PROSITE" id="PS50977">
    <property type="entry name" value="HTH_TETR_2"/>
    <property type="match status" value="1"/>
</dbReference>
<keyword evidence="5" id="KW-1185">Reference proteome</keyword>
<sequence>MMARTGRRPGNVDTRSEILAAARQQFAVDGFSGATIRRIAAAAGVDPALVHHYFGNKRQLFVASLELPFDPTPVVGSVLPGEAERAGERLVRTLLEVWGTDNGQAMMQSLLRSALTDEQVMRTLREFMLETMVSPLVVEIAPDQHRFRTTLLASQVMGLAILRHVARVEPLASADPEMVVAAVAPTLQRYLSGDVGGA</sequence>
<dbReference type="Proteomes" id="UP000291469">
    <property type="component" value="Chromosome"/>
</dbReference>
<dbReference type="KEGG" id="erz:ER308_04350"/>
<evidence type="ECO:0000256" key="1">
    <source>
        <dbReference type="ARBA" id="ARBA00023125"/>
    </source>
</evidence>
<evidence type="ECO:0000313" key="5">
    <source>
        <dbReference type="Proteomes" id="UP000291469"/>
    </source>
</evidence>
<dbReference type="SUPFAM" id="SSF46689">
    <property type="entry name" value="Homeodomain-like"/>
    <property type="match status" value="1"/>
</dbReference>
<dbReference type="GO" id="GO:0000976">
    <property type="term" value="F:transcription cis-regulatory region binding"/>
    <property type="evidence" value="ECO:0007669"/>
    <property type="project" value="TreeGrafter"/>
</dbReference>
<reference evidence="4 5" key="1">
    <citation type="submission" date="2019-01" db="EMBL/GenBank/DDBJ databases">
        <title>Egibacter rhizosphaerae EGI 80759T.</title>
        <authorList>
            <person name="Chen D.-D."/>
            <person name="Tian Y."/>
            <person name="Jiao J.-Y."/>
            <person name="Zhang X.-T."/>
            <person name="Zhang Y.-G."/>
            <person name="Zhang Y."/>
            <person name="Xiao M."/>
            <person name="Shu W.-S."/>
            <person name="Li W.-J."/>
        </authorList>
    </citation>
    <scope>NUCLEOTIDE SEQUENCE [LARGE SCALE GENOMIC DNA]</scope>
    <source>
        <strain evidence="4 5">EGI 80759</strain>
    </source>
</reference>
<evidence type="ECO:0000259" key="3">
    <source>
        <dbReference type="PROSITE" id="PS50977"/>
    </source>
</evidence>
<dbReference type="AlphaFoldDB" id="A0A411YCH9"/>
<gene>
    <name evidence="4" type="ORF">ER308_04350</name>
</gene>
<dbReference type="PANTHER" id="PTHR30055">
    <property type="entry name" value="HTH-TYPE TRANSCRIPTIONAL REGULATOR RUTR"/>
    <property type="match status" value="1"/>
</dbReference>
<dbReference type="InterPro" id="IPR050109">
    <property type="entry name" value="HTH-type_TetR-like_transc_reg"/>
</dbReference>
<dbReference type="Pfam" id="PF00440">
    <property type="entry name" value="TetR_N"/>
    <property type="match status" value="1"/>
</dbReference>
<dbReference type="Gene3D" id="1.10.10.60">
    <property type="entry name" value="Homeodomain-like"/>
    <property type="match status" value="1"/>
</dbReference>
<dbReference type="PRINTS" id="PR00455">
    <property type="entry name" value="HTHTETR"/>
</dbReference>
<dbReference type="InterPro" id="IPR041678">
    <property type="entry name" value="TetR_C_16"/>
</dbReference>
<feature type="domain" description="HTH tetR-type" evidence="3">
    <location>
        <begin position="12"/>
        <end position="72"/>
    </location>
</feature>
<dbReference type="RefSeq" id="WP_131153844.1">
    <property type="nucleotide sequence ID" value="NZ_CP036402.1"/>
</dbReference>
<evidence type="ECO:0000256" key="2">
    <source>
        <dbReference type="PROSITE-ProRule" id="PRU00335"/>
    </source>
</evidence>
<dbReference type="InterPro" id="IPR009057">
    <property type="entry name" value="Homeodomain-like_sf"/>
</dbReference>
<proteinExistence type="predicted"/>
<dbReference type="EMBL" id="CP036402">
    <property type="protein sequence ID" value="QBI18847.1"/>
    <property type="molecule type" value="Genomic_DNA"/>
</dbReference>
<dbReference type="SUPFAM" id="SSF48498">
    <property type="entry name" value="Tetracyclin repressor-like, C-terminal domain"/>
    <property type="match status" value="1"/>
</dbReference>
<dbReference type="Pfam" id="PF17920">
    <property type="entry name" value="TetR_C_16"/>
    <property type="match status" value="1"/>
</dbReference>